<proteinExistence type="predicted"/>
<dbReference type="EMBL" id="CAJVPK010000047">
    <property type="protein sequence ID" value="CAG8437638.1"/>
    <property type="molecule type" value="Genomic_DNA"/>
</dbReference>
<dbReference type="Gene3D" id="1.10.30.10">
    <property type="entry name" value="High mobility group box domain"/>
    <property type="match status" value="1"/>
</dbReference>
<accession>A0A9N8V4A7</accession>
<organism evidence="1 2">
    <name type="scientific">Diversispora eburnea</name>
    <dbReference type="NCBI Taxonomy" id="1213867"/>
    <lineage>
        <taxon>Eukaryota</taxon>
        <taxon>Fungi</taxon>
        <taxon>Fungi incertae sedis</taxon>
        <taxon>Mucoromycota</taxon>
        <taxon>Glomeromycotina</taxon>
        <taxon>Glomeromycetes</taxon>
        <taxon>Diversisporales</taxon>
        <taxon>Diversisporaceae</taxon>
        <taxon>Diversispora</taxon>
    </lineage>
</organism>
<dbReference type="InterPro" id="IPR036910">
    <property type="entry name" value="HMG_box_dom_sf"/>
</dbReference>
<evidence type="ECO:0000313" key="1">
    <source>
        <dbReference type="EMBL" id="CAG8437638.1"/>
    </source>
</evidence>
<gene>
    <name evidence="1" type="ORF">DEBURN_LOCUS1155</name>
</gene>
<name>A0A9N8V4A7_9GLOM</name>
<comment type="caution">
    <text evidence="1">The sequence shown here is derived from an EMBL/GenBank/DDBJ whole genome shotgun (WGS) entry which is preliminary data.</text>
</comment>
<sequence length="149" mass="17261">MTSFQTYQVIPLPKDNNYDFIFETGGNTMNGEAKKLPRAKANQPIWGLTNFPFPPNLTLDDLIKPRNARCGKMKVPNKFFVYRKWYSLCLADSGRKNVQASISPLISENWHNEPEFVKSYYGELSKRADKLFKKRYGKNGIERTPGKYK</sequence>
<keyword evidence="2" id="KW-1185">Reference proteome</keyword>
<dbReference type="AlphaFoldDB" id="A0A9N8V4A7"/>
<dbReference type="Proteomes" id="UP000789706">
    <property type="component" value="Unassembled WGS sequence"/>
</dbReference>
<dbReference type="OrthoDB" id="6247875at2759"/>
<reference evidence="1" key="1">
    <citation type="submission" date="2021-06" db="EMBL/GenBank/DDBJ databases">
        <authorList>
            <person name="Kallberg Y."/>
            <person name="Tangrot J."/>
            <person name="Rosling A."/>
        </authorList>
    </citation>
    <scope>NUCLEOTIDE SEQUENCE</scope>
    <source>
        <strain evidence="1">AZ414A</strain>
    </source>
</reference>
<protein>
    <submittedName>
        <fullName evidence="1">7151_t:CDS:1</fullName>
    </submittedName>
</protein>
<evidence type="ECO:0000313" key="2">
    <source>
        <dbReference type="Proteomes" id="UP000789706"/>
    </source>
</evidence>